<comment type="caution">
    <text evidence="7">The sequence shown here is derived from an EMBL/GenBank/DDBJ whole genome shotgun (WGS) entry which is preliminary data.</text>
</comment>
<evidence type="ECO:0000256" key="2">
    <source>
        <dbReference type="ARBA" id="ARBA00022737"/>
    </source>
</evidence>
<proteinExistence type="predicted"/>
<evidence type="ECO:0000256" key="1">
    <source>
        <dbReference type="ARBA" id="ARBA00022723"/>
    </source>
</evidence>
<keyword evidence="2" id="KW-0677">Repeat</keyword>
<dbReference type="PANTHER" id="PTHR24379">
    <property type="entry name" value="KRAB AND ZINC FINGER DOMAIN-CONTAINING"/>
    <property type="match status" value="1"/>
</dbReference>
<evidence type="ECO:0000313" key="7">
    <source>
        <dbReference type="EMBL" id="CAH1989824.1"/>
    </source>
</evidence>
<evidence type="ECO:0000256" key="5">
    <source>
        <dbReference type="PROSITE-ProRule" id="PRU00042"/>
    </source>
</evidence>
<evidence type="ECO:0000259" key="6">
    <source>
        <dbReference type="PROSITE" id="PS50157"/>
    </source>
</evidence>
<dbReference type="PROSITE" id="PS00028">
    <property type="entry name" value="ZINC_FINGER_C2H2_1"/>
    <property type="match status" value="3"/>
</dbReference>
<keyword evidence="8" id="KW-1185">Reference proteome</keyword>
<dbReference type="InterPro" id="IPR036236">
    <property type="entry name" value="Znf_C2H2_sf"/>
</dbReference>
<feature type="domain" description="C2H2-type" evidence="6">
    <location>
        <begin position="257"/>
        <end position="280"/>
    </location>
</feature>
<dbReference type="SUPFAM" id="SSF57667">
    <property type="entry name" value="beta-beta-alpha zinc fingers"/>
    <property type="match status" value="2"/>
</dbReference>
<feature type="domain" description="C2H2-type" evidence="6">
    <location>
        <begin position="363"/>
        <end position="390"/>
    </location>
</feature>
<evidence type="ECO:0000313" key="8">
    <source>
        <dbReference type="Proteomes" id="UP001152888"/>
    </source>
</evidence>
<organism evidence="7 8">
    <name type="scientific">Acanthoscelides obtectus</name>
    <name type="common">Bean weevil</name>
    <name type="synonym">Bruchus obtectus</name>
    <dbReference type="NCBI Taxonomy" id="200917"/>
    <lineage>
        <taxon>Eukaryota</taxon>
        <taxon>Metazoa</taxon>
        <taxon>Ecdysozoa</taxon>
        <taxon>Arthropoda</taxon>
        <taxon>Hexapoda</taxon>
        <taxon>Insecta</taxon>
        <taxon>Pterygota</taxon>
        <taxon>Neoptera</taxon>
        <taxon>Endopterygota</taxon>
        <taxon>Coleoptera</taxon>
        <taxon>Polyphaga</taxon>
        <taxon>Cucujiformia</taxon>
        <taxon>Chrysomeloidea</taxon>
        <taxon>Chrysomelidae</taxon>
        <taxon>Bruchinae</taxon>
        <taxon>Bruchini</taxon>
        <taxon>Acanthoscelides</taxon>
    </lineage>
</organism>
<protein>
    <recommendedName>
        <fullName evidence="6">C2H2-type domain-containing protein</fullName>
    </recommendedName>
</protein>
<feature type="domain" description="C2H2-type" evidence="6">
    <location>
        <begin position="225"/>
        <end position="252"/>
    </location>
</feature>
<dbReference type="InterPro" id="IPR013087">
    <property type="entry name" value="Znf_C2H2_type"/>
</dbReference>
<dbReference type="GO" id="GO:0008270">
    <property type="term" value="F:zinc ion binding"/>
    <property type="evidence" value="ECO:0007669"/>
    <property type="project" value="UniProtKB-KW"/>
</dbReference>
<keyword evidence="4" id="KW-0862">Zinc</keyword>
<dbReference type="EMBL" id="CAKOFQ010007073">
    <property type="protein sequence ID" value="CAH1989824.1"/>
    <property type="molecule type" value="Genomic_DNA"/>
</dbReference>
<evidence type="ECO:0000256" key="4">
    <source>
        <dbReference type="ARBA" id="ARBA00022833"/>
    </source>
</evidence>
<name>A0A9P0L370_ACAOB</name>
<dbReference type="AlphaFoldDB" id="A0A9P0L370"/>
<dbReference type="PANTHER" id="PTHR24379:SF121">
    <property type="entry name" value="C2H2-TYPE DOMAIN-CONTAINING PROTEIN"/>
    <property type="match status" value="1"/>
</dbReference>
<evidence type="ECO:0000256" key="3">
    <source>
        <dbReference type="ARBA" id="ARBA00022771"/>
    </source>
</evidence>
<gene>
    <name evidence="7" type="ORF">ACAOBT_LOCUS19309</name>
</gene>
<sequence length="520" mass="60104">MLQIKTENELEDDIRNFEIKDGEKNNYLIATTLLDRIKNEHGYVDWTQCDLNIYLETQVHHDFPRLAGVIKNETNKNTSGTLLDRIKIEHNYGCWSESFFNEPELKLECIVTALENGAREVSHINLDIKQEDDHDTSSTNRICYEPSNDSHVEENDCFKIDIADGELNTDNNGGFKLTEITEELILKSDEDESLAAVAEIDLDRNELRTSEKCNLIPKKPDKILFSCYNCDYATYKKCFLEEHMKNHNQSKYTHKIFSCRQCRKKLKDKVLLDLHMKISHPSSINRKSRSKNHNCSLCKTAFNGKLNLNEHIVRKHPGLISSITNKVYECVKCSYKTLHKKLLDQHVVRIHPDCIESVTTKLYECEHCAYKSVRKVNFDEHVSRHFGVAPVGKPSTCQYCQMSFKSKRTLDDHVVKLHPSFAASVSSKTYQCIKCGYKTTRKHHFDRHISVHPQTKPSCELTTCIHCNKEVSAAGFDEHVVKKHREFIVLVTNTVYDCSRCTYKTTIKKNFDKHLSAHPV</sequence>
<accession>A0A9P0L370</accession>
<keyword evidence="1" id="KW-0479">Metal-binding</keyword>
<feature type="domain" description="C2H2-type" evidence="6">
    <location>
        <begin position="430"/>
        <end position="457"/>
    </location>
</feature>
<dbReference type="Gene3D" id="3.30.160.60">
    <property type="entry name" value="Classic Zinc Finger"/>
    <property type="match status" value="3"/>
</dbReference>
<keyword evidence="3 5" id="KW-0863">Zinc-finger</keyword>
<dbReference type="OrthoDB" id="3561125at2759"/>
<dbReference type="PROSITE" id="PS50157">
    <property type="entry name" value="ZINC_FINGER_C2H2_2"/>
    <property type="match status" value="4"/>
</dbReference>
<dbReference type="Proteomes" id="UP001152888">
    <property type="component" value="Unassembled WGS sequence"/>
</dbReference>
<reference evidence="7" key="1">
    <citation type="submission" date="2022-03" db="EMBL/GenBank/DDBJ databases">
        <authorList>
            <person name="Sayadi A."/>
        </authorList>
    </citation>
    <scope>NUCLEOTIDE SEQUENCE</scope>
</reference>
<dbReference type="SMART" id="SM00355">
    <property type="entry name" value="ZnF_C2H2"/>
    <property type="match status" value="9"/>
</dbReference>